<dbReference type="Proteomes" id="UP001501692">
    <property type="component" value="Unassembled WGS sequence"/>
</dbReference>
<name>A0ABP9HFD0_9FLAO</name>
<evidence type="ECO:0008006" key="4">
    <source>
        <dbReference type="Google" id="ProtNLM"/>
    </source>
</evidence>
<keyword evidence="1" id="KW-1133">Transmembrane helix</keyword>
<evidence type="ECO:0000313" key="2">
    <source>
        <dbReference type="EMBL" id="GAA4969637.1"/>
    </source>
</evidence>
<feature type="transmembrane region" description="Helical" evidence="1">
    <location>
        <begin position="280"/>
        <end position="302"/>
    </location>
</feature>
<dbReference type="InterPro" id="IPR022134">
    <property type="entry name" value="DUF3667"/>
</dbReference>
<feature type="transmembrane region" description="Helical" evidence="1">
    <location>
        <begin position="340"/>
        <end position="365"/>
    </location>
</feature>
<evidence type="ECO:0000313" key="3">
    <source>
        <dbReference type="Proteomes" id="UP001501692"/>
    </source>
</evidence>
<dbReference type="Pfam" id="PF12412">
    <property type="entry name" value="DUF3667"/>
    <property type="match status" value="1"/>
</dbReference>
<dbReference type="RefSeq" id="WP_345167746.1">
    <property type="nucleotide sequence ID" value="NZ_BAABJK010000006.1"/>
</dbReference>
<dbReference type="EMBL" id="BAABJK010000006">
    <property type="protein sequence ID" value="GAA4969637.1"/>
    <property type="molecule type" value="Genomic_DNA"/>
</dbReference>
<feature type="transmembrane region" description="Helical" evidence="1">
    <location>
        <begin position="308"/>
        <end position="328"/>
    </location>
</feature>
<keyword evidence="1" id="KW-0812">Transmembrane</keyword>
<organism evidence="2 3">
    <name type="scientific">Algibacter aquimarinus</name>
    <dbReference type="NCBI Taxonomy" id="1136748"/>
    <lineage>
        <taxon>Bacteria</taxon>
        <taxon>Pseudomonadati</taxon>
        <taxon>Bacteroidota</taxon>
        <taxon>Flavobacteriia</taxon>
        <taxon>Flavobacteriales</taxon>
        <taxon>Flavobacteriaceae</taxon>
        <taxon>Algibacter</taxon>
    </lineage>
</organism>
<proteinExistence type="predicted"/>
<feature type="transmembrane region" description="Helical" evidence="1">
    <location>
        <begin position="77"/>
        <end position="100"/>
    </location>
</feature>
<reference evidence="3" key="1">
    <citation type="journal article" date="2019" name="Int. J. Syst. Evol. Microbiol.">
        <title>The Global Catalogue of Microorganisms (GCM) 10K type strain sequencing project: providing services to taxonomists for standard genome sequencing and annotation.</title>
        <authorList>
            <consortium name="The Broad Institute Genomics Platform"/>
            <consortium name="The Broad Institute Genome Sequencing Center for Infectious Disease"/>
            <person name="Wu L."/>
            <person name="Ma J."/>
        </authorList>
    </citation>
    <scope>NUCLEOTIDE SEQUENCE [LARGE SCALE GENOMIC DNA]</scope>
    <source>
        <strain evidence="3">JCM 18287</strain>
    </source>
</reference>
<accession>A0ABP9HFD0</accession>
<evidence type="ECO:0000256" key="1">
    <source>
        <dbReference type="SAM" id="Phobius"/>
    </source>
</evidence>
<keyword evidence="1" id="KW-0472">Membrane</keyword>
<gene>
    <name evidence="2" type="ORF">GCM10023315_19250</name>
</gene>
<protein>
    <recommendedName>
        <fullName evidence="4">DUF3667 domain-containing protein</fullName>
    </recommendedName>
</protein>
<comment type="caution">
    <text evidence="2">The sequence shown here is derived from an EMBL/GenBank/DDBJ whole genome shotgun (WGS) entry which is preliminary data.</text>
</comment>
<feature type="transmembrane region" description="Helical" evidence="1">
    <location>
        <begin position="249"/>
        <end position="268"/>
    </location>
</feature>
<keyword evidence="3" id="KW-1185">Reference proteome</keyword>
<sequence length="366" mass="42869">MAKEQETCKNCEQNFDADFYFCPYCGQQSKEDLTVGVLFYNTISNYFSFDARFFKSFLPLMLKPGFLAKRFIEGKRLLYLHPAQLYLFISVVFFFVFSFIQREQVRSLDENLAKTLKQEKVIDTTITKEVRDSLRLVEIKKKQVADSIGRAKLRKTLEDNKMFHGFSEKQIDSLVNAENFQQNGMVNFDFNERNIDSLIAKGAPDKMIYKEMGLPDDAGAFKRRLYAQALKFYKSRKGGSILQAFYDTIPIAMFFLLPIFALFLKLFYRKSGSYAHHLVFSFYYFSFLFTVFSIIIGLNFIIDTPDWIDWLIAFSTFFYLLKALRVFYQQGKFKTFLKGSFVTFLFLSFVAPLTAFILGIFAFLFY</sequence>